<dbReference type="EMBL" id="BMAW01044965">
    <property type="protein sequence ID" value="GFS47242.1"/>
    <property type="molecule type" value="Genomic_DNA"/>
</dbReference>
<dbReference type="EMBL" id="BMAW01043651">
    <property type="protein sequence ID" value="GFS40456.1"/>
    <property type="molecule type" value="Genomic_DNA"/>
</dbReference>
<proteinExistence type="predicted"/>
<evidence type="ECO:0000313" key="1">
    <source>
        <dbReference type="EMBL" id="GFS40456.1"/>
    </source>
</evidence>
<accession>A0A8X6MAX6</accession>
<dbReference type="GO" id="GO:0071897">
    <property type="term" value="P:DNA biosynthetic process"/>
    <property type="evidence" value="ECO:0007669"/>
    <property type="project" value="UniProtKB-ARBA"/>
</dbReference>
<dbReference type="InterPro" id="IPR043502">
    <property type="entry name" value="DNA/RNA_pol_sf"/>
</dbReference>
<dbReference type="Proteomes" id="UP000887013">
    <property type="component" value="Unassembled WGS sequence"/>
</dbReference>
<gene>
    <name evidence="4" type="ORF">NPIL_223651</name>
    <name evidence="1" type="ORF">NPIL_375251</name>
    <name evidence="2" type="ORF">NPIL_409921</name>
    <name evidence="3" type="ORF">NPIL_619731</name>
</gene>
<dbReference type="SUPFAM" id="SSF56672">
    <property type="entry name" value="DNA/RNA polymerases"/>
    <property type="match status" value="1"/>
</dbReference>
<comment type="caution">
    <text evidence="1">The sequence shown here is derived from an EMBL/GenBank/DDBJ whole genome shotgun (WGS) entry which is preliminary data.</text>
</comment>
<dbReference type="AlphaFoldDB" id="A0A8X6MAX6"/>
<organism evidence="1 5">
    <name type="scientific">Nephila pilipes</name>
    <name type="common">Giant wood spider</name>
    <name type="synonym">Nephila maculata</name>
    <dbReference type="NCBI Taxonomy" id="299642"/>
    <lineage>
        <taxon>Eukaryota</taxon>
        <taxon>Metazoa</taxon>
        <taxon>Ecdysozoa</taxon>
        <taxon>Arthropoda</taxon>
        <taxon>Chelicerata</taxon>
        <taxon>Arachnida</taxon>
        <taxon>Araneae</taxon>
        <taxon>Araneomorphae</taxon>
        <taxon>Entelegynae</taxon>
        <taxon>Araneoidea</taxon>
        <taxon>Nephilidae</taxon>
        <taxon>Nephila</taxon>
    </lineage>
</organism>
<dbReference type="EMBL" id="BMAW01036666">
    <property type="protein sequence ID" value="GFU44963.1"/>
    <property type="molecule type" value="Genomic_DNA"/>
</dbReference>
<reference evidence="1" key="1">
    <citation type="submission" date="2020-08" db="EMBL/GenBank/DDBJ databases">
        <title>Multicomponent nature underlies the extraordinary mechanical properties of spider dragline silk.</title>
        <authorList>
            <person name="Kono N."/>
            <person name="Nakamura H."/>
            <person name="Mori M."/>
            <person name="Yoshida Y."/>
            <person name="Ohtoshi R."/>
            <person name="Malay A.D."/>
            <person name="Moran D.A.P."/>
            <person name="Tomita M."/>
            <person name="Numata K."/>
            <person name="Arakawa K."/>
        </authorList>
    </citation>
    <scope>NUCLEOTIDE SEQUENCE</scope>
</reference>
<dbReference type="OrthoDB" id="8067401at2759"/>
<evidence type="ECO:0000313" key="5">
    <source>
        <dbReference type="Proteomes" id="UP000887013"/>
    </source>
</evidence>
<dbReference type="EMBL" id="BMAW01069568">
    <property type="protein sequence ID" value="GFT69620.1"/>
    <property type="molecule type" value="Genomic_DNA"/>
</dbReference>
<dbReference type="Gene3D" id="3.10.10.10">
    <property type="entry name" value="HIV Type 1 Reverse Transcriptase, subunit A, domain 1"/>
    <property type="match status" value="1"/>
</dbReference>
<protein>
    <submittedName>
        <fullName evidence="1">Uncharacterized protein</fullName>
    </submittedName>
</protein>
<evidence type="ECO:0000313" key="3">
    <source>
        <dbReference type="EMBL" id="GFT69620.1"/>
    </source>
</evidence>
<evidence type="ECO:0000313" key="4">
    <source>
        <dbReference type="EMBL" id="GFU44963.1"/>
    </source>
</evidence>
<sequence length="94" mass="10474">MLDIPVERDDVEVNSCSFREEQRKTLGHDHKQRLNCLLNTCSAVFRSGEDATLLTLNLTLIRAAPVVLVPKRDGHKRLCIGYRALNAVTIIGSS</sequence>
<evidence type="ECO:0000313" key="2">
    <source>
        <dbReference type="EMBL" id="GFS47242.1"/>
    </source>
</evidence>
<keyword evidence="5" id="KW-1185">Reference proteome</keyword>
<name>A0A8X6MAX6_NEPPI</name>